<keyword evidence="1" id="KW-0472">Membrane</keyword>
<dbReference type="EMBL" id="GBXM01000946">
    <property type="protein sequence ID" value="JAI07632.1"/>
    <property type="molecule type" value="Transcribed_RNA"/>
</dbReference>
<organism evidence="2">
    <name type="scientific">Anguilla anguilla</name>
    <name type="common">European freshwater eel</name>
    <name type="synonym">Muraena anguilla</name>
    <dbReference type="NCBI Taxonomy" id="7936"/>
    <lineage>
        <taxon>Eukaryota</taxon>
        <taxon>Metazoa</taxon>
        <taxon>Chordata</taxon>
        <taxon>Craniata</taxon>
        <taxon>Vertebrata</taxon>
        <taxon>Euteleostomi</taxon>
        <taxon>Actinopterygii</taxon>
        <taxon>Neopterygii</taxon>
        <taxon>Teleostei</taxon>
        <taxon>Anguilliformes</taxon>
        <taxon>Anguillidae</taxon>
        <taxon>Anguilla</taxon>
    </lineage>
</organism>
<feature type="transmembrane region" description="Helical" evidence="1">
    <location>
        <begin position="6"/>
        <end position="25"/>
    </location>
</feature>
<reference evidence="2" key="1">
    <citation type="submission" date="2014-11" db="EMBL/GenBank/DDBJ databases">
        <authorList>
            <person name="Amaro Gonzalez C."/>
        </authorList>
    </citation>
    <scope>NUCLEOTIDE SEQUENCE</scope>
</reference>
<evidence type="ECO:0000256" key="1">
    <source>
        <dbReference type="SAM" id="Phobius"/>
    </source>
</evidence>
<keyword evidence="1" id="KW-0812">Transmembrane</keyword>
<reference evidence="2" key="2">
    <citation type="journal article" date="2015" name="Fish Shellfish Immunol.">
        <title>Early steps in the European eel (Anguilla anguilla)-Vibrio vulnificus interaction in the gills: Role of the RtxA13 toxin.</title>
        <authorList>
            <person name="Callol A."/>
            <person name="Pajuelo D."/>
            <person name="Ebbesson L."/>
            <person name="Teles M."/>
            <person name="MacKenzie S."/>
            <person name="Amaro C."/>
        </authorList>
    </citation>
    <scope>NUCLEOTIDE SEQUENCE</scope>
</reference>
<dbReference type="AlphaFoldDB" id="A0A0E9XYX6"/>
<protein>
    <submittedName>
        <fullName evidence="2">Uncharacterized protein</fullName>
    </submittedName>
</protein>
<evidence type="ECO:0000313" key="2">
    <source>
        <dbReference type="EMBL" id="JAI07632.1"/>
    </source>
</evidence>
<accession>A0A0E9XYX6</accession>
<proteinExistence type="predicted"/>
<sequence>MVREKLFYIVCLTFQISFYSGISFAKRLIYLINSGVTPGAFMVNTVFTEIKSPIC</sequence>
<name>A0A0E9XYX6_ANGAN</name>
<keyword evidence="1" id="KW-1133">Transmembrane helix</keyword>